<keyword evidence="6 10" id="KW-0407">Ion channel</keyword>
<evidence type="ECO:0000256" key="9">
    <source>
        <dbReference type="ARBA" id="ARBA00049940"/>
    </source>
</evidence>
<keyword evidence="3 10" id="KW-0812">Transmembrane</keyword>
<comment type="activity regulation">
    <text evidence="10">Na(+) is not transported, but it plays an essential structural role and its presence is essential for fluoride channel function.</text>
</comment>
<evidence type="ECO:0000256" key="5">
    <source>
        <dbReference type="ARBA" id="ARBA00023136"/>
    </source>
</evidence>
<keyword evidence="10" id="KW-0813">Transport</keyword>
<gene>
    <name evidence="10" type="primary">fluC</name>
    <name evidence="10" type="synonym">crcB</name>
    <name evidence="11" type="ORF">KV203_10130</name>
</gene>
<evidence type="ECO:0000256" key="6">
    <source>
        <dbReference type="ARBA" id="ARBA00023303"/>
    </source>
</evidence>
<reference evidence="11" key="1">
    <citation type="submission" date="2021-07" db="EMBL/GenBank/DDBJ databases">
        <title>Candidatus Kaistella beijingensis sp. nov. isolated from a municipal wastewater treatment plant is involved in sludge foaming.</title>
        <authorList>
            <person name="Song Y."/>
            <person name="Liu S.-J."/>
        </authorList>
    </citation>
    <scope>NUCLEOTIDE SEQUENCE</scope>
    <source>
        <strain evidence="11">DSM 43998</strain>
    </source>
</reference>
<evidence type="ECO:0000313" key="11">
    <source>
        <dbReference type="EMBL" id="QXQ15829.1"/>
    </source>
</evidence>
<keyword evidence="12" id="KW-1185">Reference proteome</keyword>
<name>A0ABX8SFU0_9ACTN</name>
<feature type="transmembrane region" description="Helical" evidence="10">
    <location>
        <begin position="69"/>
        <end position="93"/>
    </location>
</feature>
<dbReference type="Pfam" id="PF02537">
    <property type="entry name" value="CRCB"/>
    <property type="match status" value="1"/>
</dbReference>
<dbReference type="HAMAP" id="MF_00454">
    <property type="entry name" value="FluC"/>
    <property type="match status" value="1"/>
</dbReference>
<sequence length="137" mass="13932">MYRQPRLLALVFVGGTVGTAAREGLSLAFPTGRGVPYPILAINVVGAFALGFLLDAITRRGPDLGRRRAARLLLGAGVLGGFTTYSALAVATAELIDDGAVASGIGYAAATLLGGAVATWLGIAAGSATHRPGRERR</sequence>
<accession>A0ABX8SFU0</accession>
<evidence type="ECO:0000256" key="3">
    <source>
        <dbReference type="ARBA" id="ARBA00022692"/>
    </source>
</evidence>
<keyword evidence="10" id="KW-0915">Sodium</keyword>
<evidence type="ECO:0000313" key="12">
    <source>
        <dbReference type="Proteomes" id="UP000887023"/>
    </source>
</evidence>
<keyword evidence="5 10" id="KW-0472">Membrane</keyword>
<protein>
    <recommendedName>
        <fullName evidence="10">Fluoride-specific ion channel FluC</fullName>
    </recommendedName>
</protein>
<dbReference type="EMBL" id="CP079105">
    <property type="protein sequence ID" value="QXQ15829.1"/>
    <property type="molecule type" value="Genomic_DNA"/>
</dbReference>
<evidence type="ECO:0000256" key="8">
    <source>
        <dbReference type="ARBA" id="ARBA00035585"/>
    </source>
</evidence>
<comment type="function">
    <text evidence="9 10">Fluoride-specific ion channel. Important for reducing fluoride concentration in the cell, thus reducing its toxicity.</text>
</comment>
<comment type="subcellular location">
    <subcellularLocation>
        <location evidence="1 10">Cell membrane</location>
        <topology evidence="1 10">Multi-pass membrane protein</topology>
    </subcellularLocation>
</comment>
<feature type="transmembrane region" description="Helical" evidence="10">
    <location>
        <begin position="105"/>
        <end position="128"/>
    </location>
</feature>
<comment type="catalytic activity">
    <reaction evidence="8">
        <text>fluoride(in) = fluoride(out)</text>
        <dbReference type="Rhea" id="RHEA:76159"/>
        <dbReference type="ChEBI" id="CHEBI:17051"/>
    </reaction>
    <physiologicalReaction direction="left-to-right" evidence="8">
        <dbReference type="Rhea" id="RHEA:76160"/>
    </physiologicalReaction>
</comment>
<evidence type="ECO:0000256" key="10">
    <source>
        <dbReference type="HAMAP-Rule" id="MF_00454"/>
    </source>
</evidence>
<evidence type="ECO:0000256" key="2">
    <source>
        <dbReference type="ARBA" id="ARBA00022475"/>
    </source>
</evidence>
<keyword evidence="4 10" id="KW-1133">Transmembrane helix</keyword>
<evidence type="ECO:0000256" key="7">
    <source>
        <dbReference type="ARBA" id="ARBA00035120"/>
    </source>
</evidence>
<dbReference type="InterPro" id="IPR003691">
    <property type="entry name" value="FluC"/>
</dbReference>
<keyword evidence="2 10" id="KW-1003">Cell membrane</keyword>
<keyword evidence="10" id="KW-0479">Metal-binding</keyword>
<feature type="binding site" evidence="10">
    <location>
        <position position="80"/>
    </location>
    <ligand>
        <name>Na(+)</name>
        <dbReference type="ChEBI" id="CHEBI:29101"/>
        <note>structural</note>
    </ligand>
</feature>
<feature type="binding site" evidence="10">
    <location>
        <position position="83"/>
    </location>
    <ligand>
        <name>Na(+)</name>
        <dbReference type="ChEBI" id="CHEBI:29101"/>
        <note>structural</note>
    </ligand>
</feature>
<dbReference type="Proteomes" id="UP000887023">
    <property type="component" value="Chromosome"/>
</dbReference>
<evidence type="ECO:0000256" key="1">
    <source>
        <dbReference type="ARBA" id="ARBA00004651"/>
    </source>
</evidence>
<evidence type="ECO:0000256" key="4">
    <source>
        <dbReference type="ARBA" id="ARBA00022989"/>
    </source>
</evidence>
<comment type="similarity">
    <text evidence="7 10">Belongs to the fluoride channel Fluc/FEX (TC 1.A.43) family.</text>
</comment>
<feature type="transmembrane region" description="Helical" evidence="10">
    <location>
        <begin position="37"/>
        <end position="57"/>
    </location>
</feature>
<proteinExistence type="inferred from homology"/>
<organism evidence="11 12">
    <name type="scientific">Skermania pinensis</name>
    <dbReference type="NCBI Taxonomy" id="39122"/>
    <lineage>
        <taxon>Bacteria</taxon>
        <taxon>Bacillati</taxon>
        <taxon>Actinomycetota</taxon>
        <taxon>Actinomycetes</taxon>
        <taxon>Mycobacteriales</taxon>
        <taxon>Gordoniaceae</taxon>
        <taxon>Skermania</taxon>
    </lineage>
</organism>
<keyword evidence="10" id="KW-0406">Ion transport</keyword>